<dbReference type="InterPro" id="IPR005126">
    <property type="entry name" value="NapC/NirT_cyt_c_N"/>
</dbReference>
<evidence type="ECO:0000256" key="5">
    <source>
        <dbReference type="ARBA" id="ARBA00022729"/>
    </source>
</evidence>
<dbReference type="AlphaFoldDB" id="A0A1F5V5M0"/>
<protein>
    <recommendedName>
        <fullName evidence="9">NapC/NirT cytochrome c N-terminal domain-containing protein</fullName>
    </recommendedName>
</protein>
<feature type="transmembrane region" description="Helical" evidence="8">
    <location>
        <begin position="7"/>
        <end position="28"/>
    </location>
</feature>
<evidence type="ECO:0000256" key="6">
    <source>
        <dbReference type="ARBA" id="ARBA00022982"/>
    </source>
</evidence>
<keyword evidence="8" id="KW-1133">Transmembrane helix</keyword>
<keyword evidence="8" id="KW-0812">Transmembrane</keyword>
<keyword evidence="2" id="KW-0813">Transport</keyword>
<dbReference type="STRING" id="1817863.A2Y62_13145"/>
<dbReference type="InterPro" id="IPR036280">
    <property type="entry name" value="Multihaem_cyt_sf"/>
</dbReference>
<comment type="caution">
    <text evidence="10">The sequence shown here is derived from an EMBL/GenBank/DDBJ whole genome shotgun (WGS) entry which is preliminary data.</text>
</comment>
<dbReference type="SUPFAM" id="SSF48695">
    <property type="entry name" value="Multiheme cytochromes"/>
    <property type="match status" value="2"/>
</dbReference>
<dbReference type="EMBL" id="MFGW01000233">
    <property type="protein sequence ID" value="OGF58723.1"/>
    <property type="molecule type" value="Genomic_DNA"/>
</dbReference>
<evidence type="ECO:0000256" key="7">
    <source>
        <dbReference type="ARBA" id="ARBA00023004"/>
    </source>
</evidence>
<keyword evidence="6" id="KW-0249">Electron transport</keyword>
<evidence type="ECO:0000256" key="2">
    <source>
        <dbReference type="ARBA" id="ARBA00022448"/>
    </source>
</evidence>
<accession>A0A1F5V5M0</accession>
<keyword evidence="3" id="KW-0349">Heme</keyword>
<dbReference type="GO" id="GO:0030313">
    <property type="term" value="C:cell envelope"/>
    <property type="evidence" value="ECO:0007669"/>
    <property type="project" value="UniProtKB-SubCell"/>
</dbReference>
<comment type="subcellular location">
    <subcellularLocation>
        <location evidence="1">Cell envelope</location>
    </subcellularLocation>
</comment>
<dbReference type="Gene3D" id="1.10.3820.10">
    <property type="entry name" value="Di-heme elbow motif domain"/>
    <property type="match status" value="1"/>
</dbReference>
<dbReference type="InterPro" id="IPR051829">
    <property type="entry name" value="Multiheme_Cytochr_ET"/>
</dbReference>
<evidence type="ECO:0000259" key="9">
    <source>
        <dbReference type="Pfam" id="PF03264"/>
    </source>
</evidence>
<evidence type="ECO:0000313" key="10">
    <source>
        <dbReference type="EMBL" id="OGF58723.1"/>
    </source>
</evidence>
<keyword evidence="8" id="KW-0472">Membrane</keyword>
<evidence type="ECO:0000256" key="1">
    <source>
        <dbReference type="ARBA" id="ARBA00004196"/>
    </source>
</evidence>
<feature type="domain" description="NapC/NirT cytochrome c N-terminal" evidence="9">
    <location>
        <begin position="10"/>
        <end position="147"/>
    </location>
</feature>
<keyword evidence="4" id="KW-0479">Metal-binding</keyword>
<keyword evidence="5" id="KW-0732">Signal</keyword>
<proteinExistence type="predicted"/>
<keyword evidence="7" id="KW-0408">Iron</keyword>
<dbReference type="GO" id="GO:0046872">
    <property type="term" value="F:metal ion binding"/>
    <property type="evidence" value="ECO:0007669"/>
    <property type="project" value="UniProtKB-KW"/>
</dbReference>
<dbReference type="CDD" id="cd08168">
    <property type="entry name" value="Cytochrom_C3"/>
    <property type="match status" value="2"/>
</dbReference>
<reference evidence="10 11" key="1">
    <citation type="journal article" date="2016" name="Nat. Commun.">
        <title>Thousands of microbial genomes shed light on interconnected biogeochemical processes in an aquifer system.</title>
        <authorList>
            <person name="Anantharaman K."/>
            <person name="Brown C.T."/>
            <person name="Hug L.A."/>
            <person name="Sharon I."/>
            <person name="Castelle C.J."/>
            <person name="Probst A.J."/>
            <person name="Thomas B.C."/>
            <person name="Singh A."/>
            <person name="Wilkins M.J."/>
            <person name="Karaoz U."/>
            <person name="Brodie E.L."/>
            <person name="Williams K.H."/>
            <person name="Hubbard S.S."/>
            <person name="Banfield J.F."/>
        </authorList>
    </citation>
    <scope>NUCLEOTIDE SEQUENCE [LARGE SCALE GENOMIC DNA]</scope>
</reference>
<evidence type="ECO:0000313" key="11">
    <source>
        <dbReference type="Proteomes" id="UP000178943"/>
    </source>
</evidence>
<evidence type="ECO:0000256" key="3">
    <source>
        <dbReference type="ARBA" id="ARBA00022617"/>
    </source>
</evidence>
<dbReference type="Pfam" id="PF03264">
    <property type="entry name" value="Cytochrom_NNT"/>
    <property type="match status" value="1"/>
</dbReference>
<dbReference type="InterPro" id="IPR038266">
    <property type="entry name" value="NapC/NirT_cytc_sf"/>
</dbReference>
<dbReference type="PANTHER" id="PTHR35038">
    <property type="entry name" value="DISSIMILATORY SULFITE REDUCTASE SIRA"/>
    <property type="match status" value="1"/>
</dbReference>
<organism evidence="10 11">
    <name type="scientific">Candidatus Fischerbacteria bacterium RBG_13_37_8</name>
    <dbReference type="NCBI Taxonomy" id="1817863"/>
    <lineage>
        <taxon>Bacteria</taxon>
        <taxon>Candidatus Fischeribacteriota</taxon>
    </lineage>
</organism>
<name>A0A1F5V5M0_9BACT</name>
<sequence length="576" mass="65563">MIKIRSVSFILILLIAFGFLFIVFTMQMTSTPRFCGTCHIMEPYYRSWQTSSHRAVACVECHIPPGITSEFQKKYEALSMLVKYVTATYGTNPWTEIEDESCLKCHERRLLVGTELFQNVLFDHRVHLTEMKRGKKLRCTSCHSQIVQGSHIAVTESTCFICHFKDQKFNEASARCTLCHEIPDKVMTRSNLAFNHAEVKKYAMKCEWCHASVIRGDGIVLKERCYTCHNDPVRLNEFNNIERLHQAHVTEHKVECNQCHLEIIHKSDERLELAAPPCAKCHFESHSYQRDLYVGIAGKEVHPRPSIMYHAGVGCEGCHFLPSKKGAAVANANEISCMACHGASFRKIYFTWKNYLQDLMAQTEKVYTAALSKVNRNNEYMQEADANLKMVKQGIGIHNVEYSSDLLNETIELVNKALEQEGKQKSPLNPEKIPYDVPCWGCHLGIQKAKVTALGNDFSHKIHVFSNKTVCFECHNQHEPDKFKMPVTFKKEGCASCHHKTEKPDKCKRCHAGIKSPIMLGKDGIPAVLKFKAGTEFNHSMHIDDLGLNCFDCHGIKTADDAKMQLLVQKCKDCHE</sequence>
<dbReference type="Proteomes" id="UP000178943">
    <property type="component" value="Unassembled WGS sequence"/>
</dbReference>
<evidence type="ECO:0000256" key="8">
    <source>
        <dbReference type="SAM" id="Phobius"/>
    </source>
</evidence>
<dbReference type="Gene3D" id="3.90.10.10">
    <property type="entry name" value="Cytochrome C3"/>
    <property type="match status" value="2"/>
</dbReference>
<evidence type="ECO:0000256" key="4">
    <source>
        <dbReference type="ARBA" id="ARBA00022723"/>
    </source>
</evidence>
<gene>
    <name evidence="10" type="ORF">A2Y62_13145</name>
</gene>